<dbReference type="SMART" id="SM00918">
    <property type="entry name" value="Lig_chan-Glu_bd"/>
    <property type="match status" value="1"/>
</dbReference>
<keyword evidence="5 25" id="KW-0732">Signal</keyword>
<dbReference type="AlphaFoldDB" id="Q61984"/>
<feature type="domain" description="Ionotropic glutamate receptor C-terminal" evidence="27">
    <location>
        <begin position="440"/>
        <end position="792"/>
    </location>
</feature>
<dbReference type="SMART" id="SM00079">
    <property type="entry name" value="PBPe"/>
    <property type="match status" value="1"/>
</dbReference>
<feature type="region of interest" description="Disordered" evidence="26">
    <location>
        <begin position="795"/>
        <end position="834"/>
    </location>
</feature>
<keyword evidence="7" id="KW-0460">Magnesium</keyword>
<dbReference type="FunFam" id="3.40.190.10:FF:000007">
    <property type="entry name" value="Putative glutamate receptor ionotropic NMDA 2B"/>
    <property type="match status" value="1"/>
</dbReference>
<dbReference type="GO" id="GO:0007626">
    <property type="term" value="P:locomotory behavior"/>
    <property type="evidence" value="ECO:0000304"/>
    <property type="project" value="UniProtKB"/>
</dbReference>
<feature type="domain" description="Ionotropic glutamate receptor L-glutamate and glycine-binding" evidence="28">
    <location>
        <begin position="448"/>
        <end position="500"/>
    </location>
</feature>
<dbReference type="Pfam" id="PF00060">
    <property type="entry name" value="Lig_chan"/>
    <property type="match status" value="1"/>
</dbReference>
<evidence type="ECO:0000256" key="1">
    <source>
        <dbReference type="ARBA" id="ARBA00022448"/>
    </source>
</evidence>
<dbReference type="GO" id="GO:0050804">
    <property type="term" value="P:modulation of chemical synaptic transmission"/>
    <property type="evidence" value="ECO:0000315"/>
    <property type="project" value="UniProtKB"/>
</dbReference>
<evidence type="ECO:0000256" key="2">
    <source>
        <dbReference type="ARBA" id="ARBA00022475"/>
    </source>
</evidence>
<feature type="compositionally biased region" description="Low complexity" evidence="26">
    <location>
        <begin position="881"/>
        <end position="894"/>
    </location>
</feature>
<dbReference type="EMBL" id="L35019">
    <property type="protein sequence ID" value="AAC42045.1"/>
    <property type="status" value="JOINED"/>
    <property type="molecule type" value="Genomic_DNA"/>
</dbReference>
<dbReference type="SUPFAM" id="SSF53850">
    <property type="entry name" value="Periplasmic binding protein-like II"/>
    <property type="match status" value="1"/>
</dbReference>
<comment type="catalytic activity">
    <reaction evidence="20">
        <text>Na(+)(in) = Na(+)(out)</text>
        <dbReference type="Rhea" id="RHEA:34963"/>
        <dbReference type="ChEBI" id="CHEBI:29101"/>
    </reaction>
</comment>
<evidence type="ECO:0000256" key="12">
    <source>
        <dbReference type="ARBA" id="ARBA00023157"/>
    </source>
</evidence>
<dbReference type="EMBL" id="L35025">
    <property type="protein sequence ID" value="AAC42045.1"/>
    <property type="status" value="JOINED"/>
    <property type="molecule type" value="Genomic_DNA"/>
</dbReference>
<feature type="binding site" evidence="23">
    <location>
        <position position="688"/>
    </location>
    <ligand>
        <name>L-glutamate</name>
        <dbReference type="ChEBI" id="CHEBI:29985"/>
    </ligand>
</feature>
<evidence type="ECO:0000256" key="16">
    <source>
        <dbReference type="ARBA" id="ARBA00023286"/>
    </source>
</evidence>
<feature type="transmembrane region" description="Helical" evidence="25">
    <location>
        <begin position="627"/>
        <end position="652"/>
    </location>
</feature>
<dbReference type="InterPro" id="IPR015683">
    <property type="entry name" value="Ionotropic_Glu_rcpt"/>
</dbReference>
<keyword evidence="17 25" id="KW-0407">Ion channel</keyword>
<keyword evidence="4 25" id="KW-0812">Transmembrane</keyword>
<sequence length="1203" mass="129970">MGGALGPALLLTSLLGAWAGLGAGQGEQAVTVAVVFGSSGPLQAQARTRLTPQNFLDLPLEIQPLTIGVNNTNPSSILTQICGLLGAARVHGIVFEDNVDTEAAAQLLDFVSSQTHVPILSISGGSAVVLTPKEPGSAFLQLGVSLEQQLQVLFKVLEEYDWSAFAVITSLHPGHALFLEGVRAVADASYLSWRLLDVLTLELGPGGPRARTQRLLRQVDAPVLVAYCSREEAEVLFAEAAQAGLVGPGHVWLVPNLALGSTDAPPAAFPVGLISVVTESWRLSLRQKVRDGVAILALGAHSYRRQYGTLPAPAGDCRSHPGPVSPAREAFYRHLLNVTWEGRDFSFSPGGYLVQPTMVVIALNRHRLWEMVGRWDHGVLYMKYPVWPRYSTSLQPVVDSRHLTVATLEERPFVIVESPDPGTGGCVPNTVPCRRQSNHTFSSGDITPYTKLCCKGFCIDILKKLAKVVKFSYDLYLVTNGKHGKRVRGVWNGMIGEVYYKRADMAIGSLTINEERSEIIDFSVPFVETGISVMVARSNGTVSPSAFLEPYSPAVWVMMFVMCLTVVAITVFMFEYFSPVSYNQNLTKGKKSGGPSFTIGKSVWLLWALVFNNSVPIENPRGTTSKIMVLVWAFFAVIFLASYTANLAAFMIQEQYIDTVSGLSDKKFQRPQDQYPPFRFGTVPNGSTERNIRSNYRDMHTHMVKFNQRSVEDALTSLKMGKLDAFIYDAAVLNYMAGKDEGCKLVTIGSGKVFATTGYGIAMQKDSHWKRAIDLALLQFLGDGHLQLLQRGTEPSEPCAAAQPGPYSRLSPGQCAEDAAGGSRHGEHSGRERLFGPRHSYHRELGQQSPRACSHHLRPAVMHPGSSGTTESQRLAASRWGPHPASAPGPAASRSPRDLRRVASARRVPSILQARLGCAVASASRASGIAPLGLRAARAPGALPVARALPLQFLPSSREVRAPISPAIPGAPGARRPAAARAGTAGSAGGSAARGLGQGPAPSARFPAQLRGRSLHSIQPSACQVYRSRLRLPMSPKPAILPARGSNTVVAAAILPGGLCGGRASRGGRHLAAQTACLPAHPYPPAVLLGDCLPSPSTLFQPQSLAHWNLGASITQRQDPGARYRLQGQWGARRGQQGSLWDTRVSKVLHLEADLQPGIRSVRYRQLWFLLDWILWLVLAKFGGQTSFDSSAFFFEILAMRPQ</sequence>
<reference evidence="29" key="1">
    <citation type="journal article" date="1995" name="J. Biol. Chem.">
        <title>Gene structure of the murine N-methyl D-aspartate receptor subunit NR2C.</title>
        <authorList>
            <person name="Suchanek B."/>
            <person name="Seeburg P.H."/>
            <person name="Sprengel R."/>
        </authorList>
    </citation>
    <scope>NUCLEOTIDE SEQUENCE</scope>
    <source>
        <strain evidence="29">SV129</strain>
        <tissue evidence="29">Liver</tissue>
    </source>
</reference>
<comment type="catalytic activity">
    <reaction evidence="21">
        <text>Ca(2+)(in) = Ca(2+)(out)</text>
        <dbReference type="Rhea" id="RHEA:29671"/>
        <dbReference type="ChEBI" id="CHEBI:29108"/>
    </reaction>
</comment>
<comment type="subcellular location">
    <subcellularLocation>
        <location evidence="18 25">Postsynaptic cell membrane</location>
        <topology evidence="18 25">Multi-pass membrane protein</topology>
    </subcellularLocation>
</comment>
<dbReference type="EMBL" id="AH006538">
    <property type="protein sequence ID" value="AAC42045.1"/>
    <property type="molecule type" value="Genomic_DNA"/>
</dbReference>
<evidence type="ECO:0000256" key="21">
    <source>
        <dbReference type="ARBA" id="ARBA00036634"/>
    </source>
</evidence>
<evidence type="ECO:0000256" key="10">
    <source>
        <dbReference type="ARBA" id="ARBA00023065"/>
    </source>
</evidence>
<evidence type="ECO:0000256" key="20">
    <source>
        <dbReference type="ARBA" id="ARBA00036239"/>
    </source>
</evidence>
<feature type="region of interest" description="Disordered" evidence="26">
    <location>
        <begin position="967"/>
        <end position="1006"/>
    </location>
</feature>
<dbReference type="InterPro" id="IPR019594">
    <property type="entry name" value="Glu/Gly-bd"/>
</dbReference>
<keyword evidence="2 25" id="KW-1003">Cell membrane</keyword>
<dbReference type="EMBL" id="L35024">
    <property type="protein sequence ID" value="AAC42045.1"/>
    <property type="status" value="JOINED"/>
    <property type="molecule type" value="Genomic_DNA"/>
</dbReference>
<feature type="compositionally biased region" description="Basic and acidic residues" evidence="26">
    <location>
        <begin position="824"/>
        <end position="834"/>
    </location>
</feature>
<dbReference type="GO" id="GO:0017146">
    <property type="term" value="C:NMDA selective glutamate receptor complex"/>
    <property type="evidence" value="ECO:0007669"/>
    <property type="project" value="UniProtKB-ARBA"/>
</dbReference>
<evidence type="ECO:0000256" key="3">
    <source>
        <dbReference type="ARBA" id="ARBA00022553"/>
    </source>
</evidence>
<evidence type="ECO:0000313" key="29">
    <source>
        <dbReference type="EMBL" id="AAC42045.1"/>
    </source>
</evidence>
<evidence type="ECO:0000256" key="14">
    <source>
        <dbReference type="ARBA" id="ARBA00023180"/>
    </source>
</evidence>
<dbReference type="GO" id="GO:0048167">
    <property type="term" value="P:regulation of synaptic plasticity"/>
    <property type="evidence" value="ECO:0000315"/>
    <property type="project" value="UniProtKB"/>
</dbReference>
<dbReference type="PeptideAtlas" id="Q61984"/>
<dbReference type="EMBL" id="L35021">
    <property type="protein sequence ID" value="AAC42045.1"/>
    <property type="status" value="JOINED"/>
    <property type="molecule type" value="Genomic_DNA"/>
</dbReference>
<evidence type="ECO:0000256" key="8">
    <source>
        <dbReference type="ARBA" id="ARBA00022989"/>
    </source>
</evidence>
<organism evidence="29">
    <name type="scientific">Mus musculus</name>
    <name type="common">Mouse</name>
    <dbReference type="NCBI Taxonomy" id="10090"/>
    <lineage>
        <taxon>Eukaryota</taxon>
        <taxon>Metazoa</taxon>
        <taxon>Chordata</taxon>
        <taxon>Craniata</taxon>
        <taxon>Vertebrata</taxon>
        <taxon>Euteleostomi</taxon>
        <taxon>Mammalia</taxon>
        <taxon>Eutheria</taxon>
        <taxon>Euarchontoglires</taxon>
        <taxon>Glires</taxon>
        <taxon>Rodentia</taxon>
        <taxon>Myomorpha</taxon>
        <taxon>Muroidea</taxon>
        <taxon>Muridae</taxon>
        <taxon>Murinae</taxon>
        <taxon>Mus</taxon>
        <taxon>Mus</taxon>
    </lineage>
</organism>
<feature type="compositionally biased region" description="Polar residues" evidence="26">
    <location>
        <begin position="866"/>
        <end position="875"/>
    </location>
</feature>
<keyword evidence="16 25" id="KW-1071">Ligand-gated ion channel</keyword>
<dbReference type="InterPro" id="IPR001828">
    <property type="entry name" value="ANF_lig-bd_rcpt"/>
</dbReference>
<dbReference type="FunFam" id="3.40.190.10:FF:000026">
    <property type="entry name" value="Glutamate ionotropic receptor NMDA type subunit 2A"/>
    <property type="match status" value="1"/>
</dbReference>
<feature type="binding site" evidence="23">
    <location>
        <position position="511"/>
    </location>
    <ligand>
        <name>L-glutamate</name>
        <dbReference type="ChEBI" id="CHEBI:29985"/>
    </ligand>
</feature>
<feature type="binding site" evidence="23">
    <location>
        <position position="729"/>
    </location>
    <ligand>
        <name>L-glutamate</name>
        <dbReference type="ChEBI" id="CHEBI:29985"/>
    </ligand>
</feature>
<evidence type="ECO:0000256" key="15">
    <source>
        <dbReference type="ARBA" id="ARBA00023257"/>
    </source>
</evidence>
<comment type="catalytic activity">
    <reaction evidence="19">
        <text>K(+)(in) = K(+)(out)</text>
        <dbReference type="Rhea" id="RHEA:29463"/>
        <dbReference type="ChEBI" id="CHEBI:29103"/>
    </reaction>
</comment>
<keyword evidence="11 25" id="KW-0472">Membrane</keyword>
<proteinExistence type="inferred from homology"/>
<keyword evidence="6" id="KW-0106">Calcium</keyword>
<dbReference type="EMBL" id="L35020">
    <property type="protein sequence ID" value="AAC42045.1"/>
    <property type="status" value="JOINED"/>
    <property type="molecule type" value="Genomic_DNA"/>
</dbReference>
<keyword evidence="3" id="KW-0597">Phosphoprotein</keyword>
<dbReference type="EMBL" id="L35026">
    <property type="protein sequence ID" value="AAC42045.1"/>
    <property type="status" value="JOINED"/>
    <property type="molecule type" value="Genomic_DNA"/>
</dbReference>
<comment type="similarity">
    <text evidence="22">Belongs to the glutamate-gated ion channel (TC 1.A.10.1) family. NR2C/GRIN2C subfamily.</text>
</comment>
<feature type="signal peptide" evidence="25">
    <location>
        <begin position="1"/>
        <end position="24"/>
    </location>
</feature>
<dbReference type="EMBL" id="L35018">
    <property type="protein sequence ID" value="AAC42045.1"/>
    <property type="status" value="JOINED"/>
    <property type="molecule type" value="Genomic_DNA"/>
</dbReference>
<evidence type="ECO:0000256" key="6">
    <source>
        <dbReference type="ARBA" id="ARBA00022837"/>
    </source>
</evidence>
<evidence type="ECO:0000256" key="25">
    <source>
        <dbReference type="RuleBase" id="RU367118"/>
    </source>
</evidence>
<dbReference type="InterPro" id="IPR001508">
    <property type="entry name" value="Iono_Glu_rcpt_met"/>
</dbReference>
<evidence type="ECO:0000256" key="22">
    <source>
        <dbReference type="ARBA" id="ARBA00060923"/>
    </source>
</evidence>
<dbReference type="Gene3D" id="3.40.190.10">
    <property type="entry name" value="Periplasmic binding protein-like II"/>
    <property type="match status" value="2"/>
</dbReference>
<dbReference type="PRINTS" id="PR00177">
    <property type="entry name" value="NMDARECEPTOR"/>
</dbReference>
<dbReference type="Pfam" id="PF10613">
    <property type="entry name" value="Lig_chan-Glu_bd"/>
    <property type="match status" value="1"/>
</dbReference>
<evidence type="ECO:0000256" key="18">
    <source>
        <dbReference type="ARBA" id="ARBA00034104"/>
    </source>
</evidence>
<evidence type="ECO:0000256" key="17">
    <source>
        <dbReference type="ARBA" id="ARBA00023303"/>
    </source>
</evidence>
<dbReference type="CDD" id="cd06378">
    <property type="entry name" value="PBP1_iGluR_NMDA_NR2"/>
    <property type="match status" value="1"/>
</dbReference>
<protein>
    <recommendedName>
        <fullName evidence="25">Glutamate receptor</fullName>
    </recommendedName>
</protein>
<keyword evidence="8 25" id="KW-1133">Transmembrane helix</keyword>
<evidence type="ECO:0000256" key="19">
    <source>
        <dbReference type="ARBA" id="ARBA00034430"/>
    </source>
</evidence>
<evidence type="ECO:0000256" key="11">
    <source>
        <dbReference type="ARBA" id="ARBA00023136"/>
    </source>
</evidence>
<feature type="binding site" evidence="23">
    <location>
        <position position="687"/>
    </location>
    <ligand>
        <name>L-glutamate</name>
        <dbReference type="ChEBI" id="CHEBI:29985"/>
    </ligand>
</feature>
<comment type="function">
    <text evidence="25">Receptor for glutamate that functions as a ligand-gated ion channel in the central nervous system and plays an important role in excitatory synaptic transmission. L-glutamate acts as an excitatory neurotransmitter at many synapses in the central nervous system.</text>
</comment>
<dbReference type="SUPFAM" id="SSF53822">
    <property type="entry name" value="Periplasmic binding protein-like I"/>
    <property type="match status" value="1"/>
</dbReference>
<keyword evidence="14" id="KW-0325">Glycoprotein</keyword>
<feature type="site" description="Interaction with the cone snail toxin Con-ikot-ikot" evidence="24">
    <location>
        <position position="693"/>
    </location>
</feature>
<evidence type="ECO:0000256" key="7">
    <source>
        <dbReference type="ARBA" id="ARBA00022842"/>
    </source>
</evidence>
<keyword evidence="15 25" id="KW-0628">Postsynaptic cell membrane</keyword>
<dbReference type="GO" id="GO:0098655">
    <property type="term" value="P:monoatomic cation transmembrane transport"/>
    <property type="evidence" value="ECO:0007669"/>
    <property type="project" value="UniProtKB-ARBA"/>
</dbReference>
<dbReference type="GO" id="GO:0060079">
    <property type="term" value="P:excitatory postsynaptic potential"/>
    <property type="evidence" value="ECO:0007669"/>
    <property type="project" value="UniProtKB-ARBA"/>
</dbReference>
<accession>Q61984</accession>
<dbReference type="SMR" id="Q61984"/>
<feature type="transmembrane region" description="Helical" evidence="25">
    <location>
        <begin position="554"/>
        <end position="577"/>
    </location>
</feature>
<keyword evidence="9 25" id="KW-0770">Synapse</keyword>
<dbReference type="EMBL" id="L35022">
    <property type="protein sequence ID" value="AAC42045.1"/>
    <property type="status" value="JOINED"/>
    <property type="molecule type" value="Genomic_DNA"/>
</dbReference>
<dbReference type="PANTHER" id="PTHR18966">
    <property type="entry name" value="IONOTROPIC GLUTAMATE RECEPTOR"/>
    <property type="match status" value="1"/>
</dbReference>
<evidence type="ECO:0000256" key="26">
    <source>
        <dbReference type="SAM" id="MobiDB-lite"/>
    </source>
</evidence>
<keyword evidence="10 25" id="KW-0406">Ion transport</keyword>
<dbReference type="Gene3D" id="3.40.50.2300">
    <property type="match status" value="2"/>
</dbReference>
<dbReference type="PIR" id="I55466">
    <property type="entry name" value="I55466"/>
</dbReference>
<evidence type="ECO:0000256" key="5">
    <source>
        <dbReference type="ARBA" id="ARBA00022729"/>
    </source>
</evidence>
<evidence type="ECO:0000259" key="27">
    <source>
        <dbReference type="SMART" id="SM00079"/>
    </source>
</evidence>
<feature type="region of interest" description="Disordered" evidence="26">
    <location>
        <begin position="858"/>
        <end position="898"/>
    </location>
</feature>
<dbReference type="GO" id="GO:0004972">
    <property type="term" value="F:NMDA glutamate receptor activity"/>
    <property type="evidence" value="ECO:0007669"/>
    <property type="project" value="UniProtKB-ARBA"/>
</dbReference>
<evidence type="ECO:0000259" key="28">
    <source>
        <dbReference type="SMART" id="SM00918"/>
    </source>
</evidence>
<dbReference type="InterPro" id="IPR001320">
    <property type="entry name" value="Iontro_rcpt_C"/>
</dbReference>
<keyword evidence="1 25" id="KW-0813">Transport</keyword>
<evidence type="ECO:0000256" key="13">
    <source>
        <dbReference type="ARBA" id="ARBA00023170"/>
    </source>
</evidence>
<dbReference type="EMBL" id="L35017">
    <property type="protein sequence ID" value="AAC42045.1"/>
    <property type="status" value="JOINED"/>
    <property type="molecule type" value="Genomic_DNA"/>
</dbReference>
<feature type="chain" id="PRO_5027153503" description="Glutamate receptor" evidence="25">
    <location>
        <begin position="25"/>
        <end position="1203"/>
    </location>
</feature>
<name>Q61984_MOUSE</name>
<dbReference type="CDD" id="cd13718">
    <property type="entry name" value="PBP2_iGluR_NMDA_Nr2"/>
    <property type="match status" value="1"/>
</dbReference>
<feature type="site" description="Interaction with the cone snail toxin Con-ikot-ikot" evidence="24">
    <location>
        <position position="486"/>
    </location>
</feature>
<dbReference type="EMBL" id="L35023">
    <property type="protein sequence ID" value="AAC42045.1"/>
    <property type="status" value="JOINED"/>
    <property type="molecule type" value="Genomic_DNA"/>
</dbReference>
<gene>
    <name evidence="29" type="primary">NMDA2C</name>
</gene>
<evidence type="ECO:0000256" key="9">
    <source>
        <dbReference type="ARBA" id="ARBA00023018"/>
    </source>
</evidence>
<keyword evidence="13 25" id="KW-0675">Receptor</keyword>
<feature type="binding site" evidence="23">
    <location>
        <position position="516"/>
    </location>
    <ligand>
        <name>L-glutamate</name>
        <dbReference type="ChEBI" id="CHEBI:29985"/>
    </ligand>
</feature>
<feature type="compositionally biased region" description="Low complexity" evidence="26">
    <location>
        <begin position="967"/>
        <end position="995"/>
    </location>
</feature>
<dbReference type="Pfam" id="PF01094">
    <property type="entry name" value="ANF_receptor"/>
    <property type="match status" value="1"/>
</dbReference>
<keyword evidence="12" id="KW-1015">Disulfide bond</keyword>
<dbReference type="GO" id="GO:0098839">
    <property type="term" value="C:postsynaptic density membrane"/>
    <property type="evidence" value="ECO:0007669"/>
    <property type="project" value="UniProtKB-ARBA"/>
</dbReference>
<dbReference type="FunFam" id="3.40.50.2300:FF:000020">
    <property type="entry name" value="Glutamate receptor ionotropic, NMDA 2B, putative"/>
    <property type="match status" value="1"/>
</dbReference>
<evidence type="ECO:0000256" key="23">
    <source>
        <dbReference type="PIRSR" id="PIRSR601508-1"/>
    </source>
</evidence>
<dbReference type="GO" id="GO:0050905">
    <property type="term" value="P:neuromuscular process"/>
    <property type="evidence" value="ECO:0007669"/>
    <property type="project" value="UniProtKB-ARBA"/>
</dbReference>
<evidence type="ECO:0000256" key="4">
    <source>
        <dbReference type="ARBA" id="ARBA00022692"/>
    </source>
</evidence>
<feature type="site" description="Crucial to convey clamshell closure to channel opening" evidence="24">
    <location>
        <position position="660"/>
    </location>
</feature>
<dbReference type="InterPro" id="IPR028082">
    <property type="entry name" value="Peripla_BP_I"/>
</dbReference>
<evidence type="ECO:0000256" key="24">
    <source>
        <dbReference type="PIRSR" id="PIRSR601508-2"/>
    </source>
</evidence>